<keyword evidence="1" id="KW-0472">Membrane</keyword>
<evidence type="ECO:0000256" key="1">
    <source>
        <dbReference type="SAM" id="Phobius"/>
    </source>
</evidence>
<organism evidence="2 3">
    <name type="scientific">Anaerosphaera multitolerans</name>
    <dbReference type="NCBI Taxonomy" id="2487351"/>
    <lineage>
        <taxon>Bacteria</taxon>
        <taxon>Bacillati</taxon>
        <taxon>Bacillota</taxon>
        <taxon>Tissierellia</taxon>
        <taxon>Tissierellales</taxon>
        <taxon>Peptoniphilaceae</taxon>
        <taxon>Anaerosphaera</taxon>
    </lineage>
</organism>
<keyword evidence="1" id="KW-0812">Transmembrane</keyword>
<dbReference type="OrthoDB" id="9984865at2"/>
<feature type="transmembrane region" description="Helical" evidence="1">
    <location>
        <begin position="64"/>
        <end position="82"/>
    </location>
</feature>
<comment type="caution">
    <text evidence="2">The sequence shown here is derived from an EMBL/GenBank/DDBJ whole genome shotgun (WGS) entry which is preliminary data.</text>
</comment>
<dbReference type="Proteomes" id="UP000288812">
    <property type="component" value="Unassembled WGS sequence"/>
</dbReference>
<keyword evidence="1" id="KW-1133">Transmembrane helix</keyword>
<gene>
    <name evidence="2" type="ORF">EF514_00460</name>
</gene>
<evidence type="ECO:0000313" key="2">
    <source>
        <dbReference type="EMBL" id="RVU55721.1"/>
    </source>
</evidence>
<reference evidence="2 3" key="1">
    <citation type="submission" date="2018-11" db="EMBL/GenBank/DDBJ databases">
        <title>Genome sequencing and assembly of Anaerosphaera sp. nov., GS7-6-2.</title>
        <authorList>
            <person name="Rettenmaier R."/>
            <person name="Liebl W."/>
            <person name="Zverlov V."/>
        </authorList>
    </citation>
    <scope>NUCLEOTIDE SEQUENCE [LARGE SCALE GENOMIC DNA]</scope>
    <source>
        <strain evidence="2 3">GS7-6-2</strain>
    </source>
</reference>
<proteinExistence type="predicted"/>
<name>A0A437SA11_9FIRM</name>
<protein>
    <submittedName>
        <fullName evidence="2">Uncharacterized protein</fullName>
    </submittedName>
</protein>
<dbReference type="AlphaFoldDB" id="A0A437SA11"/>
<accession>A0A437SA11</accession>
<sequence>MKKETLQKIFVALAVILIALQFIYRELQWKTGSFNEYIRYAEYVVMFLVMVVGLLFVAKEDKRLVKGLLAIYALLLVLFGIFKYRGLV</sequence>
<dbReference type="EMBL" id="RLIH01000001">
    <property type="protein sequence ID" value="RVU55721.1"/>
    <property type="molecule type" value="Genomic_DNA"/>
</dbReference>
<keyword evidence="3" id="KW-1185">Reference proteome</keyword>
<feature type="transmembrane region" description="Helical" evidence="1">
    <location>
        <begin position="37"/>
        <end position="57"/>
    </location>
</feature>
<dbReference type="RefSeq" id="WP_127722714.1">
    <property type="nucleotide sequence ID" value="NZ_RLIH01000001.1"/>
</dbReference>
<evidence type="ECO:0000313" key="3">
    <source>
        <dbReference type="Proteomes" id="UP000288812"/>
    </source>
</evidence>
<feature type="transmembrane region" description="Helical" evidence="1">
    <location>
        <begin position="9"/>
        <end position="25"/>
    </location>
</feature>